<accession>A0A8T2N756</accession>
<dbReference type="InterPro" id="IPR000909">
    <property type="entry name" value="PLipase_C_PInositol-sp_X_dom"/>
</dbReference>
<evidence type="ECO:0000256" key="5">
    <source>
        <dbReference type="SAM" id="MobiDB-lite"/>
    </source>
</evidence>
<dbReference type="InterPro" id="IPR001192">
    <property type="entry name" value="PI-PLC_fam"/>
</dbReference>
<keyword evidence="3" id="KW-0442">Lipid degradation</keyword>
<feature type="compositionally biased region" description="Basic and acidic residues" evidence="5">
    <location>
        <begin position="133"/>
        <end position="145"/>
    </location>
</feature>
<feature type="compositionally biased region" description="Acidic residues" evidence="5">
    <location>
        <begin position="156"/>
        <end position="166"/>
    </location>
</feature>
<sequence length="319" mass="35101">MSSDGFCRYLMSDENVPVFLDRLELYQEMDQPLSHYFISSSHNTYLIGRQFGGKSSWTALVVAPADDVIFLDVSNRKLQQYKMARHCEEILGDLLLRQPLEAFPLEAGHPLPSPADLRRKILIKNKRLKPEVEQRQLEDFKKHTEGGGMTTPPNILEDDNDEDSENEEAHPELKLRSDRSLKHSQSTVTKDSEDDVSDAADMTDISEASDQDSSKKLLYSLCGAPGALQPVGAPRTLLPVWGPPCSKACGVPGYSTACVGPLVLYSLWGPQNSTAYVGPLVLYSLCGAPGTLQLVWGPWYSTACVGPPELYCLCGAPVL</sequence>
<dbReference type="SMART" id="SM00148">
    <property type="entry name" value="PLCXc"/>
    <property type="match status" value="1"/>
</dbReference>
<dbReference type="AlphaFoldDB" id="A0A8T2N756"/>
<dbReference type="GO" id="GO:0046488">
    <property type="term" value="P:phosphatidylinositol metabolic process"/>
    <property type="evidence" value="ECO:0007669"/>
    <property type="project" value="TreeGrafter"/>
</dbReference>
<dbReference type="InterPro" id="IPR017946">
    <property type="entry name" value="PLC-like_Pdiesterase_TIM-brl"/>
</dbReference>
<comment type="caution">
    <text evidence="7">The sequence shown here is derived from an EMBL/GenBank/DDBJ whole genome shotgun (WGS) entry which is preliminary data.</text>
</comment>
<dbReference type="GO" id="GO:0048015">
    <property type="term" value="P:phosphatidylinositol-mediated signaling"/>
    <property type="evidence" value="ECO:0007669"/>
    <property type="project" value="TreeGrafter"/>
</dbReference>
<feature type="region of interest" description="Disordered" evidence="5">
    <location>
        <begin position="133"/>
        <end position="198"/>
    </location>
</feature>
<dbReference type="OrthoDB" id="269822at2759"/>
<evidence type="ECO:0000256" key="2">
    <source>
        <dbReference type="ARBA" id="ARBA00022801"/>
    </source>
</evidence>
<feature type="compositionally biased region" description="Basic and acidic residues" evidence="5">
    <location>
        <begin position="167"/>
        <end position="181"/>
    </location>
</feature>
<reference evidence="7" key="1">
    <citation type="thesis" date="2021" institute="BYU ScholarsArchive" country="Provo, UT, USA">
        <title>Applications of and Algorithms for Genome Assembly and Genomic Analyses with an Emphasis on Marine Teleosts.</title>
        <authorList>
            <person name="Pickett B.D."/>
        </authorList>
    </citation>
    <scope>NUCLEOTIDE SEQUENCE</scope>
    <source>
        <strain evidence="7">HI-2016</strain>
    </source>
</reference>
<organism evidence="7 8">
    <name type="scientific">Albula glossodonta</name>
    <name type="common">roundjaw bonefish</name>
    <dbReference type="NCBI Taxonomy" id="121402"/>
    <lineage>
        <taxon>Eukaryota</taxon>
        <taxon>Metazoa</taxon>
        <taxon>Chordata</taxon>
        <taxon>Craniata</taxon>
        <taxon>Vertebrata</taxon>
        <taxon>Euteleostomi</taxon>
        <taxon>Actinopterygii</taxon>
        <taxon>Neopterygii</taxon>
        <taxon>Teleostei</taxon>
        <taxon>Albuliformes</taxon>
        <taxon>Albulidae</taxon>
        <taxon>Albula</taxon>
    </lineage>
</organism>
<dbReference type="Proteomes" id="UP000824540">
    <property type="component" value="Unassembled WGS sequence"/>
</dbReference>
<keyword evidence="4" id="KW-0443">Lipid metabolism</keyword>
<dbReference type="Gene3D" id="3.20.20.190">
    <property type="entry name" value="Phosphatidylinositol (PI) phosphodiesterase"/>
    <property type="match status" value="2"/>
</dbReference>
<keyword evidence="2" id="KW-0378">Hydrolase</keyword>
<keyword evidence="8" id="KW-1185">Reference proteome</keyword>
<evidence type="ECO:0000256" key="1">
    <source>
        <dbReference type="ARBA" id="ARBA00012368"/>
    </source>
</evidence>
<dbReference type="PANTHER" id="PTHR10336:SF36">
    <property type="entry name" value="1-PHOSPHATIDYLINOSITOL 4,5-BISPHOSPHATE PHOSPHODIESTERASE BETA-4"/>
    <property type="match status" value="1"/>
</dbReference>
<evidence type="ECO:0000313" key="7">
    <source>
        <dbReference type="EMBL" id="KAG9335814.1"/>
    </source>
</evidence>
<dbReference type="PROSITE" id="PS50007">
    <property type="entry name" value="PIPLC_X_DOMAIN"/>
    <property type="match status" value="2"/>
</dbReference>
<evidence type="ECO:0000256" key="4">
    <source>
        <dbReference type="ARBA" id="ARBA00023098"/>
    </source>
</evidence>
<dbReference type="GO" id="GO:0051209">
    <property type="term" value="P:release of sequestered calcium ion into cytosol"/>
    <property type="evidence" value="ECO:0007669"/>
    <property type="project" value="TreeGrafter"/>
</dbReference>
<gene>
    <name evidence="7" type="ORF">JZ751_003646</name>
</gene>
<dbReference type="Pfam" id="PF00388">
    <property type="entry name" value="PI-PLC-X"/>
    <property type="match status" value="2"/>
</dbReference>
<evidence type="ECO:0000259" key="6">
    <source>
        <dbReference type="SMART" id="SM00148"/>
    </source>
</evidence>
<proteinExistence type="predicted"/>
<protein>
    <recommendedName>
        <fullName evidence="1">phosphoinositide phospholipase C</fullName>
        <ecNumber evidence="1">3.1.4.11</ecNumber>
    </recommendedName>
</protein>
<feature type="domain" description="Phosphatidylinositol-specific phospholipase C X" evidence="6">
    <location>
        <begin position="27"/>
        <end position="126"/>
    </location>
</feature>
<dbReference type="GO" id="GO:0016042">
    <property type="term" value="P:lipid catabolic process"/>
    <property type="evidence" value="ECO:0007669"/>
    <property type="project" value="UniProtKB-KW"/>
</dbReference>
<dbReference type="EMBL" id="JAFBMS010000109">
    <property type="protein sequence ID" value="KAG9335814.1"/>
    <property type="molecule type" value="Genomic_DNA"/>
</dbReference>
<evidence type="ECO:0000313" key="8">
    <source>
        <dbReference type="Proteomes" id="UP000824540"/>
    </source>
</evidence>
<name>A0A8T2N756_9TELE</name>
<dbReference type="EC" id="3.1.4.11" evidence="1"/>
<evidence type="ECO:0000256" key="3">
    <source>
        <dbReference type="ARBA" id="ARBA00022963"/>
    </source>
</evidence>
<dbReference type="GO" id="GO:0004435">
    <property type="term" value="F:phosphatidylinositol-4,5-bisphosphate phospholipase C activity"/>
    <property type="evidence" value="ECO:0007669"/>
    <property type="project" value="UniProtKB-EC"/>
</dbReference>
<dbReference type="SUPFAM" id="SSF51695">
    <property type="entry name" value="PLC-like phosphodiesterases"/>
    <property type="match status" value="1"/>
</dbReference>
<dbReference type="PANTHER" id="PTHR10336">
    <property type="entry name" value="PHOSPHOINOSITIDE-SPECIFIC PHOSPHOLIPASE C FAMILY PROTEIN"/>
    <property type="match status" value="1"/>
</dbReference>